<dbReference type="AlphaFoldDB" id="A0A067QQ64"/>
<evidence type="ECO:0000313" key="1">
    <source>
        <dbReference type="EMBL" id="KDQ64786.1"/>
    </source>
</evidence>
<evidence type="ECO:0000313" key="2">
    <source>
        <dbReference type="Proteomes" id="UP000027265"/>
    </source>
</evidence>
<reference evidence="2" key="1">
    <citation type="journal article" date="2014" name="Proc. Natl. Acad. Sci. U.S.A.">
        <title>Extensive sampling of basidiomycete genomes demonstrates inadequacy of the white-rot/brown-rot paradigm for wood decay fungi.</title>
        <authorList>
            <person name="Riley R."/>
            <person name="Salamov A.A."/>
            <person name="Brown D.W."/>
            <person name="Nagy L.G."/>
            <person name="Floudas D."/>
            <person name="Held B.W."/>
            <person name="Levasseur A."/>
            <person name="Lombard V."/>
            <person name="Morin E."/>
            <person name="Otillar R."/>
            <person name="Lindquist E.A."/>
            <person name="Sun H."/>
            <person name="LaButti K.M."/>
            <person name="Schmutz J."/>
            <person name="Jabbour D."/>
            <person name="Luo H."/>
            <person name="Baker S.E."/>
            <person name="Pisabarro A.G."/>
            <person name="Walton J.D."/>
            <person name="Blanchette R.A."/>
            <person name="Henrissat B."/>
            <person name="Martin F."/>
            <person name="Cullen D."/>
            <person name="Hibbett D.S."/>
            <person name="Grigoriev I.V."/>
        </authorList>
    </citation>
    <scope>NUCLEOTIDE SEQUENCE [LARGE SCALE GENOMIC DNA]</scope>
    <source>
        <strain evidence="2">MUCL 33604</strain>
    </source>
</reference>
<name>A0A067QQ64_9AGAM</name>
<protein>
    <submittedName>
        <fullName evidence="1">Uncharacterized protein</fullName>
    </submittedName>
</protein>
<proteinExistence type="predicted"/>
<keyword evidence="2" id="KW-1185">Reference proteome</keyword>
<sequence>MVAKQPIERAACKPRIGPLDPQIVARLLNLRPLKALPPELIPSGSNRPPIMWQGYPVNQTIILPFATEHNLVDRDEQGEILWLSTWEKSWEMLDGEFERRAELAQVWEVDGGVLWVVQSNYNMVDPTKTPVPPEMWQVVGKRLGYKNPPKWYLDMGYGIYPDDDPYGTAVWGC</sequence>
<dbReference type="InParanoid" id="A0A067QQ64"/>
<dbReference type="HOGENOM" id="CLU_1415351_0_0_1"/>
<dbReference type="Proteomes" id="UP000027265">
    <property type="component" value="Unassembled WGS sequence"/>
</dbReference>
<gene>
    <name evidence="1" type="ORF">JAAARDRAFT_202067</name>
</gene>
<organism evidence="1 2">
    <name type="scientific">Jaapia argillacea MUCL 33604</name>
    <dbReference type="NCBI Taxonomy" id="933084"/>
    <lineage>
        <taxon>Eukaryota</taxon>
        <taxon>Fungi</taxon>
        <taxon>Dikarya</taxon>
        <taxon>Basidiomycota</taxon>
        <taxon>Agaricomycotina</taxon>
        <taxon>Agaricomycetes</taxon>
        <taxon>Agaricomycetidae</taxon>
        <taxon>Jaapiales</taxon>
        <taxon>Jaapiaceae</taxon>
        <taxon>Jaapia</taxon>
    </lineage>
</organism>
<dbReference type="EMBL" id="KL197709">
    <property type="protein sequence ID" value="KDQ64786.1"/>
    <property type="molecule type" value="Genomic_DNA"/>
</dbReference>
<accession>A0A067QQ64</accession>